<evidence type="ECO:0000256" key="2">
    <source>
        <dbReference type="ARBA" id="ARBA00022516"/>
    </source>
</evidence>
<dbReference type="SUPFAM" id="SSF47336">
    <property type="entry name" value="ACP-like"/>
    <property type="match status" value="1"/>
</dbReference>
<dbReference type="NCBIfam" id="NF002150">
    <property type="entry name" value="PRK00982.1-4"/>
    <property type="match status" value="1"/>
</dbReference>
<evidence type="ECO:0000256" key="4">
    <source>
        <dbReference type="ARBA" id="ARBA00022832"/>
    </source>
</evidence>
<dbReference type="GO" id="GO:0000036">
    <property type="term" value="F:acyl carrier activity"/>
    <property type="evidence" value="ECO:0007669"/>
    <property type="project" value="TreeGrafter"/>
</dbReference>
<dbReference type="Pfam" id="PF00550">
    <property type="entry name" value="PP-binding"/>
    <property type="match status" value="1"/>
</dbReference>
<dbReference type="InterPro" id="IPR006162">
    <property type="entry name" value="Ppantetheine_attach_site"/>
</dbReference>
<protein>
    <recommendedName>
        <fullName evidence="8">Carrier domain-containing protein</fullName>
    </recommendedName>
</protein>
<dbReference type="InterPro" id="IPR049311">
    <property type="entry name" value="GIY_YIG_cat"/>
</dbReference>
<sequence>MAPSHVQEMVITITAEQMGVDRRKISLATHFVSDLNADSLDTVELVMEFEDEFEIEIPDDDAERCQTVADAVRYITKAVGSAEPDGPSRDRAPTAEDEARPTSQQATERLSIEDCFRGPAMADQQDAKGRLRVPREPGIYAWYFDAVPRSIRTEGCLCVGSWTLLYVGKTGDLKRRILTDHFSGNAEGSSLRRRLGCLLGSDLGLQLCRTRSGGWTFGREGERELSKWMVEHARVAWVHVRDKTIAWAWRQEDTEGHVIGRAESELIRETFVLPLNYEENTDYPFYRELKEITDACQQQAPYLEES</sequence>
<dbReference type="PROSITE" id="PS50075">
    <property type="entry name" value="CARRIER"/>
    <property type="match status" value="1"/>
</dbReference>
<feature type="compositionally biased region" description="Basic and acidic residues" evidence="7">
    <location>
        <begin position="86"/>
        <end position="100"/>
    </location>
</feature>
<dbReference type="GO" id="GO:0016020">
    <property type="term" value="C:membrane"/>
    <property type="evidence" value="ECO:0007669"/>
    <property type="project" value="GOC"/>
</dbReference>
<dbReference type="PANTHER" id="PTHR20863">
    <property type="entry name" value="ACYL CARRIER PROTEIN"/>
    <property type="match status" value="1"/>
</dbReference>
<keyword evidence="6" id="KW-0275">Fatty acid biosynthesis</keyword>
<dbReference type="EMBL" id="LAZR01007177">
    <property type="protein sequence ID" value="KKM86943.1"/>
    <property type="molecule type" value="Genomic_DNA"/>
</dbReference>
<evidence type="ECO:0000256" key="3">
    <source>
        <dbReference type="ARBA" id="ARBA00022553"/>
    </source>
</evidence>
<dbReference type="AlphaFoldDB" id="A0A0F9KYZ4"/>
<evidence type="ECO:0000256" key="5">
    <source>
        <dbReference type="ARBA" id="ARBA00023098"/>
    </source>
</evidence>
<dbReference type="InterPro" id="IPR003231">
    <property type="entry name" value="ACP"/>
</dbReference>
<keyword evidence="3" id="KW-0597">Phosphoprotein</keyword>
<reference evidence="9" key="1">
    <citation type="journal article" date="2015" name="Nature">
        <title>Complex archaea that bridge the gap between prokaryotes and eukaryotes.</title>
        <authorList>
            <person name="Spang A."/>
            <person name="Saw J.H."/>
            <person name="Jorgensen S.L."/>
            <person name="Zaremba-Niedzwiedzka K."/>
            <person name="Martijn J."/>
            <person name="Lind A.E."/>
            <person name="van Eijk R."/>
            <person name="Schleper C."/>
            <person name="Guy L."/>
            <person name="Ettema T.J."/>
        </authorList>
    </citation>
    <scope>NUCLEOTIDE SEQUENCE</scope>
</reference>
<dbReference type="NCBIfam" id="NF002148">
    <property type="entry name" value="PRK00982.1-2"/>
    <property type="match status" value="1"/>
</dbReference>
<keyword evidence="2" id="KW-0444">Lipid biosynthesis</keyword>
<evidence type="ECO:0000256" key="7">
    <source>
        <dbReference type="SAM" id="MobiDB-lite"/>
    </source>
</evidence>
<accession>A0A0F9KYZ4</accession>
<keyword evidence="5" id="KW-0443">Lipid metabolism</keyword>
<name>A0A0F9KYZ4_9ZZZZ</name>
<dbReference type="GO" id="GO:0009245">
    <property type="term" value="P:lipid A biosynthetic process"/>
    <property type="evidence" value="ECO:0007669"/>
    <property type="project" value="TreeGrafter"/>
</dbReference>
<comment type="caution">
    <text evidence="9">The sequence shown here is derived from an EMBL/GenBank/DDBJ whole genome shotgun (WGS) entry which is preliminary data.</text>
</comment>
<evidence type="ECO:0000256" key="6">
    <source>
        <dbReference type="ARBA" id="ARBA00023160"/>
    </source>
</evidence>
<keyword evidence="1" id="KW-0596">Phosphopantetheine</keyword>
<evidence type="ECO:0000256" key="1">
    <source>
        <dbReference type="ARBA" id="ARBA00022450"/>
    </source>
</evidence>
<dbReference type="Pfam" id="PF20815">
    <property type="entry name" value="GIY_YIG_2"/>
    <property type="match status" value="1"/>
</dbReference>
<evidence type="ECO:0000313" key="9">
    <source>
        <dbReference type="EMBL" id="KKM86943.1"/>
    </source>
</evidence>
<gene>
    <name evidence="9" type="ORF">LCGC14_1273900</name>
</gene>
<dbReference type="HAMAP" id="MF_01217">
    <property type="entry name" value="Acyl_carrier"/>
    <property type="match status" value="1"/>
</dbReference>
<proteinExistence type="inferred from homology"/>
<dbReference type="NCBIfam" id="TIGR00517">
    <property type="entry name" value="acyl_carrier"/>
    <property type="match status" value="1"/>
</dbReference>
<dbReference type="GO" id="GO:0005829">
    <property type="term" value="C:cytosol"/>
    <property type="evidence" value="ECO:0007669"/>
    <property type="project" value="TreeGrafter"/>
</dbReference>
<organism evidence="9">
    <name type="scientific">marine sediment metagenome</name>
    <dbReference type="NCBI Taxonomy" id="412755"/>
    <lineage>
        <taxon>unclassified sequences</taxon>
        <taxon>metagenomes</taxon>
        <taxon>ecological metagenomes</taxon>
    </lineage>
</organism>
<dbReference type="GO" id="GO:0000035">
    <property type="term" value="F:acyl binding"/>
    <property type="evidence" value="ECO:0007669"/>
    <property type="project" value="TreeGrafter"/>
</dbReference>
<dbReference type="PROSITE" id="PS00012">
    <property type="entry name" value="PHOSPHOPANTETHEINE"/>
    <property type="match status" value="1"/>
</dbReference>
<evidence type="ECO:0000259" key="8">
    <source>
        <dbReference type="PROSITE" id="PS50075"/>
    </source>
</evidence>
<dbReference type="PANTHER" id="PTHR20863:SF76">
    <property type="entry name" value="CARRIER DOMAIN-CONTAINING PROTEIN"/>
    <property type="match status" value="1"/>
</dbReference>
<dbReference type="InterPro" id="IPR009081">
    <property type="entry name" value="PP-bd_ACP"/>
</dbReference>
<feature type="region of interest" description="Disordered" evidence="7">
    <location>
        <begin position="79"/>
        <end position="109"/>
    </location>
</feature>
<dbReference type="InterPro" id="IPR036736">
    <property type="entry name" value="ACP-like_sf"/>
</dbReference>
<feature type="domain" description="Carrier" evidence="8">
    <location>
        <begin position="4"/>
        <end position="79"/>
    </location>
</feature>
<keyword evidence="4" id="KW-0276">Fatty acid metabolism</keyword>
<dbReference type="Gene3D" id="1.10.1200.10">
    <property type="entry name" value="ACP-like"/>
    <property type="match status" value="1"/>
</dbReference>